<keyword evidence="4" id="KW-0812">Transmembrane</keyword>
<feature type="transmembrane region" description="Helical" evidence="4">
    <location>
        <begin position="138"/>
        <end position="157"/>
    </location>
</feature>
<keyword evidence="4" id="KW-0472">Membrane</keyword>
<accession>A0A0B5DM59</accession>
<keyword evidence="2" id="KW-0804">Transcription</keyword>
<keyword evidence="4" id="KW-1133">Transmembrane helix</keyword>
<evidence type="ECO:0000256" key="4">
    <source>
        <dbReference type="SAM" id="Phobius"/>
    </source>
</evidence>
<dbReference type="AlphaFoldDB" id="A0A0B5DM59"/>
<evidence type="ECO:0000256" key="3">
    <source>
        <dbReference type="SAM" id="MobiDB-lite"/>
    </source>
</evidence>
<organism evidence="5 6">
    <name type="scientific">Streptomyces nodosus</name>
    <dbReference type="NCBI Taxonomy" id="40318"/>
    <lineage>
        <taxon>Bacteria</taxon>
        <taxon>Bacillati</taxon>
        <taxon>Actinomycetota</taxon>
        <taxon>Actinomycetes</taxon>
        <taxon>Kitasatosporales</taxon>
        <taxon>Streptomycetaceae</taxon>
        <taxon>Streptomyces</taxon>
    </lineage>
</organism>
<evidence type="ECO:0000313" key="6">
    <source>
        <dbReference type="Proteomes" id="UP000031526"/>
    </source>
</evidence>
<dbReference type="EMBL" id="CP009313">
    <property type="protein sequence ID" value="AJE41546.1"/>
    <property type="molecule type" value="Genomic_DNA"/>
</dbReference>
<dbReference type="InterPro" id="IPR041916">
    <property type="entry name" value="Anti_sigma_zinc_sf"/>
</dbReference>
<feature type="compositionally biased region" description="Low complexity" evidence="3">
    <location>
        <begin position="115"/>
        <end position="128"/>
    </location>
</feature>
<gene>
    <name evidence="5" type="ORF">SNOD_17085</name>
</gene>
<sequence length="308" mass="31745">MTSMADTAEHPDVEELSDLSEGLLSLSRTADVRRHLDGCPLCADVYDSLTELRGLLGALPGPPRMPDDVADRISAALASEPRPHANAADTADGSTPKPPVPHVSRETLPSSPVDRPSGGPRAATGPGRPQRRRRGRRTVVLGAVITAAALGTGTLLVQTLGHDTGSVKAQQTASQPHTDAAHTYSEGTLQGQVRDLLTGGTSTDGGSSSAQSWGIESDSGRPASSGEPPNRPLLGSGVTLPQCVAHALHQDVLAADKGVYRGTVVYLVVTPDASDASKVTAHIVDATCVKRDSASTGTVLLTHSYAVS</sequence>
<evidence type="ECO:0000313" key="5">
    <source>
        <dbReference type="EMBL" id="AJE41546.1"/>
    </source>
</evidence>
<proteinExistence type="predicted"/>
<reference evidence="5 6" key="2">
    <citation type="journal article" date="2016" name="Appl. Microbiol. Biotechnol.">
        <title>Exploiting the genome sequence of Streptomyces nodosus for enhanced antibiotic production.</title>
        <authorList>
            <person name="Sweeney P."/>
            <person name="Murphy C.D."/>
            <person name="Caffrey P."/>
        </authorList>
    </citation>
    <scope>NUCLEOTIDE SEQUENCE [LARGE SCALE GENOMIC DNA]</scope>
    <source>
        <strain evidence="5 6">ATCC 14899</strain>
    </source>
</reference>
<keyword evidence="1" id="KW-0805">Transcription regulation</keyword>
<dbReference type="HOGENOM" id="CLU_863104_0_0_11"/>
<dbReference type="Proteomes" id="UP000031526">
    <property type="component" value="Chromosome"/>
</dbReference>
<feature type="region of interest" description="Disordered" evidence="3">
    <location>
        <begin position="80"/>
        <end position="137"/>
    </location>
</feature>
<feature type="compositionally biased region" description="Low complexity" evidence="3">
    <location>
        <begin position="196"/>
        <end position="209"/>
    </location>
</feature>
<name>A0A0B5DM59_9ACTN</name>
<reference evidence="6" key="1">
    <citation type="submission" date="2014-09" db="EMBL/GenBank/DDBJ databases">
        <title>Sequence of the Streptomyces nodosus genome.</title>
        <authorList>
            <person name="Sweeney P."/>
            <person name="Stephens N."/>
            <person name="Murphy C."/>
            <person name="Caffrey P."/>
        </authorList>
    </citation>
    <scope>NUCLEOTIDE SEQUENCE [LARGE SCALE GENOMIC DNA]</scope>
    <source>
        <strain evidence="6">ATCC 14899</strain>
    </source>
</reference>
<keyword evidence="6" id="KW-1185">Reference proteome</keyword>
<dbReference type="STRING" id="40318.SNOD_17085"/>
<feature type="region of interest" description="Disordered" evidence="3">
    <location>
        <begin position="196"/>
        <end position="235"/>
    </location>
</feature>
<evidence type="ECO:0000256" key="1">
    <source>
        <dbReference type="ARBA" id="ARBA00023015"/>
    </source>
</evidence>
<protein>
    <submittedName>
        <fullName evidence="5">Membrane protein</fullName>
    </submittedName>
</protein>
<dbReference type="Gene3D" id="1.10.10.1320">
    <property type="entry name" value="Anti-sigma factor, zinc-finger domain"/>
    <property type="match status" value="1"/>
</dbReference>
<evidence type="ECO:0000256" key="2">
    <source>
        <dbReference type="ARBA" id="ARBA00023163"/>
    </source>
</evidence>